<dbReference type="Gene3D" id="3.40.50.2300">
    <property type="match status" value="2"/>
</dbReference>
<dbReference type="STRING" id="1121429.SAMN02745133_00259"/>
<dbReference type="SUPFAM" id="SSF53822">
    <property type="entry name" value="Periplasmic binding protein-like I"/>
    <property type="match status" value="1"/>
</dbReference>
<dbReference type="PRINTS" id="PR00337">
    <property type="entry name" value="LEUILEVALBP"/>
</dbReference>
<evidence type="ECO:0000256" key="5">
    <source>
        <dbReference type="SAM" id="SignalP"/>
    </source>
</evidence>
<dbReference type="Pfam" id="PF13458">
    <property type="entry name" value="Peripla_BP_6"/>
    <property type="match status" value="1"/>
</dbReference>
<comment type="similarity">
    <text evidence="1">Belongs to the leucine-binding protein family.</text>
</comment>
<evidence type="ECO:0000313" key="8">
    <source>
        <dbReference type="Proteomes" id="UP000184148"/>
    </source>
</evidence>
<dbReference type="PANTHER" id="PTHR30483">
    <property type="entry name" value="LEUCINE-SPECIFIC-BINDING PROTEIN"/>
    <property type="match status" value="1"/>
</dbReference>
<dbReference type="InterPro" id="IPR000709">
    <property type="entry name" value="Leu_Ile_Val-bd"/>
</dbReference>
<keyword evidence="8" id="KW-1185">Reference proteome</keyword>
<dbReference type="AlphaFoldDB" id="A0A1M4SW42"/>
<dbReference type="OrthoDB" id="9783240at2"/>
<feature type="chain" id="PRO_5038730131" evidence="5">
    <location>
        <begin position="22"/>
        <end position="398"/>
    </location>
</feature>
<evidence type="ECO:0000256" key="2">
    <source>
        <dbReference type="ARBA" id="ARBA00022448"/>
    </source>
</evidence>
<proteinExistence type="inferred from homology"/>
<keyword evidence="4" id="KW-0029">Amino-acid transport</keyword>
<protein>
    <submittedName>
        <fullName evidence="7">Amino acid/amide ABC transporter substrate-binding protein, HAAT family</fullName>
    </submittedName>
</protein>
<reference evidence="8" key="1">
    <citation type="submission" date="2016-11" db="EMBL/GenBank/DDBJ databases">
        <authorList>
            <person name="Varghese N."/>
            <person name="Submissions S."/>
        </authorList>
    </citation>
    <scope>NUCLEOTIDE SEQUENCE [LARGE SCALE GENOMIC DNA]</scope>
    <source>
        <strain evidence="8">DSM 12395</strain>
    </source>
</reference>
<accession>A0A1M4SW42</accession>
<dbReference type="InterPro" id="IPR028081">
    <property type="entry name" value="Leu-bd"/>
</dbReference>
<dbReference type="GO" id="GO:0006865">
    <property type="term" value="P:amino acid transport"/>
    <property type="evidence" value="ECO:0007669"/>
    <property type="project" value="UniProtKB-KW"/>
</dbReference>
<dbReference type="PROSITE" id="PS51257">
    <property type="entry name" value="PROKAR_LIPOPROTEIN"/>
    <property type="match status" value="1"/>
</dbReference>
<evidence type="ECO:0000313" key="7">
    <source>
        <dbReference type="EMBL" id="SHE36440.1"/>
    </source>
</evidence>
<sequence>MKKGKLWKLISFMVITAMLLAGCGGGGQEKKAAEGDKAAAGGDTIKIGFLGAKTGGHAAYGVETLKGMKMAAKDINDAGGILGKKIEIIEEDHGSKVSEGTNVTQKLITRDKVVAIVGDPTTGITKAAAPIAQQNKVVLLSAGAVGTGVVEIGDYIFRDTLLDAVAAPAVTKYLNEKLGWKKVAVITSMNNDYSVGLTKLFKEALAANKMEIVAEQSIQDGDQNFAAQVTAIKDKNPDGIIFTGYYTEGGLFMKEARKQGMKAVMVGGDGLLSDVLMKMGGDAVEGSMVYCGFAADEAKAGEKTKKFIEAYKAGNNGALPDMFSAQGYDAVMLIADAIKAAGSDNPEKFRAELAKTKDWIGVSGTITFRENREPIKSPVYLLEVKGGKFVVKDTVDVK</sequence>
<feature type="domain" description="Leucine-binding protein" evidence="6">
    <location>
        <begin position="44"/>
        <end position="388"/>
    </location>
</feature>
<feature type="signal peptide" evidence="5">
    <location>
        <begin position="1"/>
        <end position="21"/>
    </location>
</feature>
<dbReference type="EMBL" id="FQUY01000001">
    <property type="protein sequence ID" value="SHE36440.1"/>
    <property type="molecule type" value="Genomic_DNA"/>
</dbReference>
<dbReference type="Proteomes" id="UP000184148">
    <property type="component" value="Unassembled WGS sequence"/>
</dbReference>
<name>A0A1M4SW42_9FIRM</name>
<dbReference type="CDD" id="cd06347">
    <property type="entry name" value="PBP1_ABC_LivK_ligand_binding-like"/>
    <property type="match status" value="1"/>
</dbReference>
<keyword evidence="2" id="KW-0813">Transport</keyword>
<evidence type="ECO:0000256" key="1">
    <source>
        <dbReference type="ARBA" id="ARBA00010062"/>
    </source>
</evidence>
<dbReference type="InterPro" id="IPR051010">
    <property type="entry name" value="BCAA_transport"/>
</dbReference>
<evidence type="ECO:0000259" key="6">
    <source>
        <dbReference type="Pfam" id="PF13458"/>
    </source>
</evidence>
<dbReference type="PANTHER" id="PTHR30483:SF6">
    <property type="entry name" value="PERIPLASMIC BINDING PROTEIN OF ABC TRANSPORTER FOR NATURAL AMINO ACIDS"/>
    <property type="match status" value="1"/>
</dbReference>
<evidence type="ECO:0000256" key="4">
    <source>
        <dbReference type="ARBA" id="ARBA00022970"/>
    </source>
</evidence>
<organism evidence="7 8">
    <name type="scientific">Desulforamulus putei DSM 12395</name>
    <dbReference type="NCBI Taxonomy" id="1121429"/>
    <lineage>
        <taxon>Bacteria</taxon>
        <taxon>Bacillati</taxon>
        <taxon>Bacillota</taxon>
        <taxon>Clostridia</taxon>
        <taxon>Eubacteriales</taxon>
        <taxon>Peptococcaceae</taxon>
        <taxon>Desulforamulus</taxon>
    </lineage>
</organism>
<keyword evidence="3 5" id="KW-0732">Signal</keyword>
<dbReference type="InterPro" id="IPR028082">
    <property type="entry name" value="Peripla_BP_I"/>
</dbReference>
<gene>
    <name evidence="7" type="ORF">SAMN02745133_00259</name>
</gene>
<dbReference type="RefSeq" id="WP_073234458.1">
    <property type="nucleotide sequence ID" value="NZ_FQUY01000001.1"/>
</dbReference>
<evidence type="ECO:0000256" key="3">
    <source>
        <dbReference type="ARBA" id="ARBA00022729"/>
    </source>
</evidence>